<dbReference type="InterPro" id="IPR036514">
    <property type="entry name" value="SGNH_hydro_sf"/>
</dbReference>
<dbReference type="Gene3D" id="2.120.10.10">
    <property type="match status" value="1"/>
</dbReference>
<comment type="similarity">
    <text evidence="2">Belongs to the glycosyl hydrolase 33 family.</text>
</comment>
<evidence type="ECO:0000256" key="3">
    <source>
        <dbReference type="ARBA" id="ARBA00012733"/>
    </source>
</evidence>
<dbReference type="GO" id="GO:0004308">
    <property type="term" value="F:exo-alpha-sialidase activity"/>
    <property type="evidence" value="ECO:0007669"/>
    <property type="project" value="UniProtKB-EC"/>
</dbReference>
<dbReference type="GO" id="GO:0016788">
    <property type="term" value="F:hydrolase activity, acting on ester bonds"/>
    <property type="evidence" value="ECO:0007669"/>
    <property type="project" value="UniProtKB-ARBA"/>
</dbReference>
<reference evidence="6" key="2">
    <citation type="submission" date="2020-09" db="EMBL/GenBank/DDBJ databases">
        <authorList>
            <person name="Sun Q."/>
            <person name="Ohkuma M."/>
        </authorList>
    </citation>
    <scope>NUCLEOTIDE SEQUENCE</scope>
    <source>
        <strain evidence="6">JCM 12862</strain>
    </source>
</reference>
<reference evidence="6" key="1">
    <citation type="journal article" date="2014" name="Int. J. Syst. Evol. Microbiol.">
        <title>Complete genome sequence of Corynebacterium casei LMG S-19264T (=DSM 44701T), isolated from a smear-ripened cheese.</title>
        <authorList>
            <consortium name="US DOE Joint Genome Institute (JGI-PGF)"/>
            <person name="Walter F."/>
            <person name="Albersmeier A."/>
            <person name="Kalinowski J."/>
            <person name="Ruckert C."/>
        </authorList>
    </citation>
    <scope>NUCLEOTIDE SEQUENCE</scope>
    <source>
        <strain evidence="6">JCM 12862</strain>
    </source>
</reference>
<dbReference type="InterPro" id="IPR026856">
    <property type="entry name" value="Sialidase_fam"/>
</dbReference>
<evidence type="ECO:0000256" key="1">
    <source>
        <dbReference type="ARBA" id="ARBA00000427"/>
    </source>
</evidence>
<evidence type="ECO:0000313" key="7">
    <source>
        <dbReference type="Proteomes" id="UP000612329"/>
    </source>
</evidence>
<dbReference type="SUPFAM" id="SSF52266">
    <property type="entry name" value="SGNH hydrolase"/>
    <property type="match status" value="1"/>
</dbReference>
<dbReference type="EMBL" id="BMNR01000009">
    <property type="protein sequence ID" value="GGK33989.1"/>
    <property type="molecule type" value="Genomic_DNA"/>
</dbReference>
<dbReference type="PANTHER" id="PTHR10628">
    <property type="entry name" value="SIALIDASE"/>
    <property type="match status" value="1"/>
</dbReference>
<dbReference type="InterPro" id="IPR013830">
    <property type="entry name" value="SGNH_hydro"/>
</dbReference>
<dbReference type="AlphaFoldDB" id="A0A8J3BT86"/>
<evidence type="ECO:0000256" key="2">
    <source>
        <dbReference type="ARBA" id="ARBA00009348"/>
    </source>
</evidence>
<dbReference type="Pfam" id="PF13472">
    <property type="entry name" value="Lipase_GDSL_2"/>
    <property type="match status" value="1"/>
</dbReference>
<dbReference type="PROSITE" id="PS51257">
    <property type="entry name" value="PROKAR_LIPOPROTEIN"/>
    <property type="match status" value="1"/>
</dbReference>
<evidence type="ECO:0000259" key="5">
    <source>
        <dbReference type="Pfam" id="PF13472"/>
    </source>
</evidence>
<gene>
    <name evidence="6" type="ORF">GCM10007962_30550</name>
</gene>
<name>A0A8J3BT86_9FLAO</name>
<dbReference type="EC" id="3.2.1.18" evidence="3"/>
<dbReference type="Pfam" id="PF13088">
    <property type="entry name" value="BNR_2"/>
    <property type="match status" value="1"/>
</dbReference>
<evidence type="ECO:0000313" key="6">
    <source>
        <dbReference type="EMBL" id="GGK33989.1"/>
    </source>
</evidence>
<comment type="catalytic activity">
    <reaction evidence="1">
        <text>Hydrolysis of alpha-(2-&gt;3)-, alpha-(2-&gt;6)-, alpha-(2-&gt;8)- glycosidic linkages of terminal sialic acid residues in oligosaccharides, glycoproteins, glycolipids, colominic acid and synthetic substrates.</text>
        <dbReference type="EC" id="3.2.1.18"/>
    </reaction>
</comment>
<evidence type="ECO:0000259" key="4">
    <source>
        <dbReference type="Pfam" id="PF13088"/>
    </source>
</evidence>
<dbReference type="InterPro" id="IPR036278">
    <property type="entry name" value="Sialidase_sf"/>
</dbReference>
<dbReference type="Gene3D" id="3.40.50.1110">
    <property type="entry name" value="SGNH hydrolase"/>
    <property type="match status" value="1"/>
</dbReference>
<protein>
    <recommendedName>
        <fullName evidence="3">exo-alpha-sialidase</fullName>
        <ecNumber evidence="3">3.2.1.18</ecNumber>
    </recommendedName>
</protein>
<proteinExistence type="inferred from homology"/>
<dbReference type="GO" id="GO:0005737">
    <property type="term" value="C:cytoplasm"/>
    <property type="evidence" value="ECO:0007669"/>
    <property type="project" value="TreeGrafter"/>
</dbReference>
<dbReference type="GO" id="GO:0006689">
    <property type="term" value="P:ganglioside catabolic process"/>
    <property type="evidence" value="ECO:0007669"/>
    <property type="project" value="TreeGrafter"/>
</dbReference>
<comment type="caution">
    <text evidence="6">The sequence shown here is derived from an EMBL/GenBank/DDBJ whole genome shotgun (WGS) entry which is preliminary data.</text>
</comment>
<dbReference type="RefSeq" id="WP_188654755.1">
    <property type="nucleotide sequence ID" value="NZ_BMNR01000009.1"/>
</dbReference>
<keyword evidence="7" id="KW-1185">Reference proteome</keyword>
<dbReference type="SUPFAM" id="SSF50939">
    <property type="entry name" value="Sialidases"/>
    <property type="match status" value="1"/>
</dbReference>
<dbReference type="PANTHER" id="PTHR10628:SF30">
    <property type="entry name" value="EXO-ALPHA-SIALIDASE"/>
    <property type="match status" value="1"/>
</dbReference>
<feature type="domain" description="Sialidase" evidence="4">
    <location>
        <begin position="85"/>
        <end position="359"/>
    </location>
</feature>
<organism evidence="6 7">
    <name type="scientific">Yeosuana aromativorans</name>
    <dbReference type="NCBI Taxonomy" id="288019"/>
    <lineage>
        <taxon>Bacteria</taxon>
        <taxon>Pseudomonadati</taxon>
        <taxon>Bacteroidota</taxon>
        <taxon>Flavobacteriia</taxon>
        <taxon>Flavobacteriales</taxon>
        <taxon>Flavobacteriaceae</taxon>
        <taxon>Yeosuana</taxon>
    </lineage>
</organism>
<dbReference type="GO" id="GO:0016020">
    <property type="term" value="C:membrane"/>
    <property type="evidence" value="ECO:0007669"/>
    <property type="project" value="TreeGrafter"/>
</dbReference>
<feature type="domain" description="SGNH hydrolase-type esterase" evidence="5">
    <location>
        <begin position="391"/>
        <end position="581"/>
    </location>
</feature>
<dbReference type="CDD" id="cd15482">
    <property type="entry name" value="Sialidase_non-viral"/>
    <property type="match status" value="1"/>
</dbReference>
<sequence length="595" mass="67401">MKKKIFVLSIILILLFVSLVSCKIQKKDTFRQSSSLSSGIDQVLFQPGDDGVREFRIPSLITTNKGTLLGVCDARVNRGGDLPNHINMAIRRSTDNGKTWSTIDYVMKSKPNEGVCDPTLVVDKETGTIWAFGLHGDKGVGLFNSRAGIDNPETAQIYAFKSDDDGLTWSEPKNMNFQIKNPKWLCALGAPGRGIQMTNGTIVVPAYYRSYGDEKLLNSYLFYSKDHGKTWEYSNTPAENTTECTIVETADGRLMLNMRNHYNKGCRATSYTSDMGKTWTPLKFDQALIDPVCQASLLEYQIGDKRLLLFSNPASTNYRKNQSIKISYDEGKTWPVSKVIFKGKSGYSCLTQLQNGRIGLLYEKENRGAIYYRNMSLDWLESKEEQKNIVVFGNSTTAWRPLAVKKVYGLRLEEKLQQAGFQCNVINSGVGGSHTGTIEDNNYHKVRHARDRFQSDVLDYSPEIVVMQYGINDSYVDKGGEEGESRIPLDKYYENLTFMVKEMQKAGIKVVLMTPNQFDERKEAWRLERLSLYKNELKRVAIENNLPLVDVWELNEQYKKENGSLSALLLDGVHPNDKLHEVIAEKLFTLIKGML</sequence>
<accession>A0A8J3BT86</accession>
<dbReference type="GO" id="GO:0009313">
    <property type="term" value="P:oligosaccharide catabolic process"/>
    <property type="evidence" value="ECO:0007669"/>
    <property type="project" value="TreeGrafter"/>
</dbReference>
<dbReference type="InterPro" id="IPR011040">
    <property type="entry name" value="Sialidase"/>
</dbReference>
<dbReference type="Proteomes" id="UP000612329">
    <property type="component" value="Unassembled WGS sequence"/>
</dbReference>